<organism evidence="3 4">
    <name type="scientific">Candidatus Lloydbacteria bacterium CG22_combo_CG10-13_8_21_14_all_47_15</name>
    <dbReference type="NCBI Taxonomy" id="1974635"/>
    <lineage>
        <taxon>Bacteria</taxon>
        <taxon>Candidatus Lloydiibacteriota</taxon>
    </lineage>
</organism>
<dbReference type="GO" id="GO:0005737">
    <property type="term" value="C:cytoplasm"/>
    <property type="evidence" value="ECO:0007669"/>
    <property type="project" value="TreeGrafter"/>
</dbReference>
<dbReference type="GO" id="GO:0006235">
    <property type="term" value="P:dTTP biosynthetic process"/>
    <property type="evidence" value="ECO:0007669"/>
    <property type="project" value="TreeGrafter"/>
</dbReference>
<evidence type="ECO:0000259" key="2">
    <source>
        <dbReference type="Pfam" id="PF02223"/>
    </source>
</evidence>
<dbReference type="PANTHER" id="PTHR10344">
    <property type="entry name" value="THYMIDYLATE KINASE"/>
    <property type="match status" value="1"/>
</dbReference>
<dbReference type="GO" id="GO:0004798">
    <property type="term" value="F:dTMP kinase activity"/>
    <property type="evidence" value="ECO:0007669"/>
    <property type="project" value="TreeGrafter"/>
</dbReference>
<protein>
    <recommendedName>
        <fullName evidence="2">Thymidylate kinase-like domain-containing protein</fullName>
    </recommendedName>
</protein>
<comment type="similarity">
    <text evidence="1">Belongs to the thymidylate kinase family.</text>
</comment>
<name>A0A2H0CW14_9BACT</name>
<dbReference type="Pfam" id="PF02223">
    <property type="entry name" value="Thymidylate_kin"/>
    <property type="match status" value="1"/>
</dbReference>
<dbReference type="InterPro" id="IPR039430">
    <property type="entry name" value="Thymidylate_kin-like_dom"/>
</dbReference>
<dbReference type="EMBL" id="PCTL01000016">
    <property type="protein sequence ID" value="PIP73590.1"/>
    <property type="molecule type" value="Genomic_DNA"/>
</dbReference>
<dbReference type="InterPro" id="IPR027417">
    <property type="entry name" value="P-loop_NTPase"/>
</dbReference>
<dbReference type="GO" id="GO:0006233">
    <property type="term" value="P:dTDP biosynthetic process"/>
    <property type="evidence" value="ECO:0007669"/>
    <property type="project" value="TreeGrafter"/>
</dbReference>
<evidence type="ECO:0000313" key="4">
    <source>
        <dbReference type="Proteomes" id="UP000230638"/>
    </source>
</evidence>
<dbReference type="Gene3D" id="3.40.50.300">
    <property type="entry name" value="P-loop containing nucleotide triphosphate hydrolases"/>
    <property type="match status" value="1"/>
</dbReference>
<feature type="domain" description="Thymidylate kinase-like" evidence="2">
    <location>
        <begin position="16"/>
        <end position="196"/>
    </location>
</feature>
<reference evidence="3 4" key="1">
    <citation type="submission" date="2017-09" db="EMBL/GenBank/DDBJ databases">
        <title>Depth-based differentiation of microbial function through sediment-hosted aquifers and enrichment of novel symbionts in the deep terrestrial subsurface.</title>
        <authorList>
            <person name="Probst A.J."/>
            <person name="Ladd B."/>
            <person name="Jarett J.K."/>
            <person name="Geller-Mcgrath D.E."/>
            <person name="Sieber C.M."/>
            <person name="Emerson J.B."/>
            <person name="Anantharaman K."/>
            <person name="Thomas B.C."/>
            <person name="Malmstrom R."/>
            <person name="Stieglmeier M."/>
            <person name="Klingl A."/>
            <person name="Woyke T."/>
            <person name="Ryan C.M."/>
            <person name="Banfield J.F."/>
        </authorList>
    </citation>
    <scope>NUCLEOTIDE SEQUENCE [LARGE SCALE GENOMIC DNA]</scope>
    <source>
        <strain evidence="3">CG22_combo_CG10-13_8_21_14_all_47_15</strain>
    </source>
</reference>
<proteinExistence type="inferred from homology"/>
<comment type="caution">
    <text evidence="3">The sequence shown here is derived from an EMBL/GenBank/DDBJ whole genome shotgun (WGS) entry which is preliminary data.</text>
</comment>
<dbReference type="AlphaFoldDB" id="A0A2H0CW14"/>
<evidence type="ECO:0000256" key="1">
    <source>
        <dbReference type="ARBA" id="ARBA00009776"/>
    </source>
</evidence>
<sequence length="205" mass="23050">MSNSIYRIGLFIVLYGTNGVGKTTQAKLLADWLSELRYEVQQIKFPLYGLPPTGPRIDRYIHGDGNGGTVNPENISVKEFQELCAENRRDGAGLIEDWLADGCIVIAEDWTYGGIVWGMATGVPKKAAYAMNTDFIREDAKILIDALPFTKEERHIHEEDSALVARVRNLYIDIARAEGWPIVNGNQDRIIVHSQITDIVRPFFK</sequence>
<evidence type="ECO:0000313" key="3">
    <source>
        <dbReference type="EMBL" id="PIP73590.1"/>
    </source>
</evidence>
<gene>
    <name evidence="3" type="ORF">COW88_01485</name>
</gene>
<dbReference type="Proteomes" id="UP000230638">
    <property type="component" value="Unassembled WGS sequence"/>
</dbReference>
<dbReference type="GO" id="GO:0006227">
    <property type="term" value="P:dUDP biosynthetic process"/>
    <property type="evidence" value="ECO:0007669"/>
    <property type="project" value="TreeGrafter"/>
</dbReference>
<accession>A0A2H0CW14</accession>
<dbReference type="SUPFAM" id="SSF52540">
    <property type="entry name" value="P-loop containing nucleoside triphosphate hydrolases"/>
    <property type="match status" value="1"/>
</dbReference>
<dbReference type="PANTHER" id="PTHR10344:SF1">
    <property type="entry name" value="THYMIDYLATE KINASE"/>
    <property type="match status" value="1"/>
</dbReference>